<dbReference type="HAMAP" id="MF_00027">
    <property type="entry name" value="CobB_CbiA"/>
    <property type="match status" value="1"/>
</dbReference>
<comment type="function">
    <text evidence="7">Catalyzes the ATP-dependent amidation of the two carboxylate groups at positions a and c of cobyrinate, using either L-glutamine or ammonia as the nitrogen source.</text>
</comment>
<dbReference type="Gene3D" id="3.40.50.880">
    <property type="match status" value="1"/>
</dbReference>
<accession>I1X521</accession>
<comment type="cofactor">
    <cofactor evidence="1 7">
        <name>Mg(2+)</name>
        <dbReference type="ChEBI" id="CHEBI:18420"/>
    </cofactor>
</comment>
<dbReference type="Pfam" id="PF07685">
    <property type="entry name" value="GATase_3"/>
    <property type="match status" value="1"/>
</dbReference>
<gene>
    <name evidence="10" type="primary">dsrN</name>
    <name evidence="7" type="synonym">cbiA</name>
    <name evidence="10" type="ORF">ws643C1_0006</name>
</gene>
<dbReference type="Pfam" id="PF01656">
    <property type="entry name" value="CbiA"/>
    <property type="match status" value="1"/>
</dbReference>
<name>I1X521_9BACT</name>
<feature type="site" description="Increases nucleophilicity of active site Cys" evidence="7">
    <location>
        <position position="433"/>
    </location>
</feature>
<evidence type="ECO:0000256" key="4">
    <source>
        <dbReference type="ARBA" id="ARBA00022840"/>
    </source>
</evidence>
<proteinExistence type="inferred from homology"/>
<dbReference type="SUPFAM" id="SSF52317">
    <property type="entry name" value="Class I glutamine amidotransferase-like"/>
    <property type="match status" value="1"/>
</dbReference>
<keyword evidence="3 7" id="KW-0547">Nucleotide-binding</keyword>
<dbReference type="EC" id="6.3.5.11" evidence="7"/>
<keyword evidence="2 7" id="KW-0436">Ligase</keyword>
<comment type="pathway">
    <text evidence="7">Cofactor biosynthesis; adenosylcobalamin biosynthesis; cob(II)yrinate a,c-diamide from sirohydrochlorin (anaerobic route): step 10/10.</text>
</comment>
<dbReference type="NCBIfam" id="TIGR00379">
    <property type="entry name" value="cobB"/>
    <property type="match status" value="1"/>
</dbReference>
<organism evidence="10">
    <name type="scientific">uncultured bacterium ws643C1</name>
    <dbReference type="NCBI Taxonomy" id="1131833"/>
    <lineage>
        <taxon>Bacteria</taxon>
        <taxon>environmental samples</taxon>
    </lineage>
</organism>
<evidence type="ECO:0000256" key="7">
    <source>
        <dbReference type="HAMAP-Rule" id="MF_00027"/>
    </source>
</evidence>
<dbReference type="GO" id="GO:0005524">
    <property type="term" value="F:ATP binding"/>
    <property type="evidence" value="ECO:0007669"/>
    <property type="project" value="UniProtKB-UniRule"/>
</dbReference>
<sequence length="455" mass="49178">MSRLLISAAHKSSGKTTVSLGLCAALAERGLAVQPFKKGPDYIDPMWLGQAAGRPCHNLDFYCMSQEEILTAVGHYSSDADIALIEGNKGLYDGLDLEGSNSNAALATLTRTPVILVLDARGMTRGIAPLILGYQSFDPDVSIAGVILNQLGGSRHEAKLRAVIEHYTDVPVIGGVHRDPALVIDERHLGLIPSNEAATADKKIGTIRDLIREQVDIDRLLAQAGQEPISFKAPQPVPQHDSAAVRIGIAHDAAFGFYYPDDIAALQEAGAELVYFNTLTDATLPEIDGLFIGGGFPESYLHTLEANASLRAAIHSAIAAGLPAYAECGGLMYLSRSLSWNGNRADMVGVIPGDAVMHARPQGRGYVRLRETAGAPWPSQHPEGEFAAHEFHYSALENISEPLTYAYEVLRGSGVDGKHDGIVINNLLACYSHMRDTEQHHWARRFVEFARQMRG</sequence>
<dbReference type="InterPro" id="IPR029062">
    <property type="entry name" value="Class_I_gatase-like"/>
</dbReference>
<dbReference type="GO" id="GO:0009236">
    <property type="term" value="P:cobalamin biosynthetic process"/>
    <property type="evidence" value="ECO:0007669"/>
    <property type="project" value="UniProtKB-UniRule"/>
</dbReference>
<reference evidence="10" key="1">
    <citation type="journal article" date="2012" name="ISME J.">
        <title>Roseobacter clade bacteria are abundant in coastal sediments and encode a novel combination of sulfur oxidation genes.</title>
        <authorList>
            <person name="Lenk S."/>
            <person name="Moraru C."/>
            <person name="Hahnke S."/>
            <person name="Arnds J."/>
            <person name="Richter M."/>
            <person name="Kube M."/>
            <person name="Reinhardt R."/>
            <person name="Brinkhoff T."/>
            <person name="Harder J."/>
            <person name="Amann R."/>
            <person name="Mussmann M."/>
        </authorList>
    </citation>
    <scope>NUCLEOTIDE SEQUENCE</scope>
</reference>
<dbReference type="InterPro" id="IPR002586">
    <property type="entry name" value="CobQ/CobB/MinD/ParA_Nub-bd_dom"/>
</dbReference>
<dbReference type="AlphaFoldDB" id="I1X521"/>
<dbReference type="InterPro" id="IPR011698">
    <property type="entry name" value="GATase_3"/>
</dbReference>
<dbReference type="InterPro" id="IPR004484">
    <property type="entry name" value="CbiA/CobB_synth"/>
</dbReference>
<evidence type="ECO:0000256" key="6">
    <source>
        <dbReference type="ARBA" id="ARBA00022962"/>
    </source>
</evidence>
<keyword evidence="6 7" id="KW-0315">Glutamine amidotransferase</keyword>
<dbReference type="NCBIfam" id="NF002204">
    <property type="entry name" value="PRK01077.1"/>
    <property type="match status" value="1"/>
</dbReference>
<evidence type="ECO:0000259" key="9">
    <source>
        <dbReference type="Pfam" id="PF07685"/>
    </source>
</evidence>
<dbReference type="Gene3D" id="3.40.50.300">
    <property type="entry name" value="P-loop containing nucleotide triphosphate hydrolases"/>
    <property type="match status" value="2"/>
</dbReference>
<protein>
    <recommendedName>
        <fullName evidence="7">Cobyrinate a,c-diamide synthase</fullName>
        <ecNumber evidence="7">6.3.5.11</ecNumber>
    </recommendedName>
    <alternativeName>
        <fullName evidence="7">Cobyrinic acid a,c-diamide synthetase</fullName>
    </alternativeName>
</protein>
<keyword evidence="5 7" id="KW-0460">Magnesium</keyword>
<keyword evidence="7" id="KW-0169">Cobalamin biosynthesis</keyword>
<evidence type="ECO:0000313" key="10">
    <source>
        <dbReference type="EMBL" id="AFI78596.1"/>
    </source>
</evidence>
<feature type="active site" description="Nucleophile" evidence="7">
    <location>
        <position position="328"/>
    </location>
</feature>
<dbReference type="SUPFAM" id="SSF52540">
    <property type="entry name" value="P-loop containing nucleoside triphosphate hydrolases"/>
    <property type="match status" value="1"/>
</dbReference>
<evidence type="ECO:0000256" key="3">
    <source>
        <dbReference type="ARBA" id="ARBA00022741"/>
    </source>
</evidence>
<evidence type="ECO:0000256" key="5">
    <source>
        <dbReference type="ARBA" id="ARBA00022842"/>
    </source>
</evidence>
<dbReference type="PANTHER" id="PTHR43873:SF1">
    <property type="entry name" value="COBYRINATE A,C-DIAMIDE SYNTHASE"/>
    <property type="match status" value="1"/>
</dbReference>
<comment type="catalytic activity">
    <reaction evidence="7">
        <text>cob(II)yrinate + 2 L-glutamine + 2 ATP + 2 H2O = cob(II)yrinate a,c diamide + 2 L-glutamate + 2 ADP + 2 phosphate + 2 H(+)</text>
        <dbReference type="Rhea" id="RHEA:26289"/>
        <dbReference type="ChEBI" id="CHEBI:15377"/>
        <dbReference type="ChEBI" id="CHEBI:15378"/>
        <dbReference type="ChEBI" id="CHEBI:29985"/>
        <dbReference type="ChEBI" id="CHEBI:30616"/>
        <dbReference type="ChEBI" id="CHEBI:43474"/>
        <dbReference type="ChEBI" id="CHEBI:58359"/>
        <dbReference type="ChEBI" id="CHEBI:58537"/>
        <dbReference type="ChEBI" id="CHEBI:58894"/>
        <dbReference type="ChEBI" id="CHEBI:456216"/>
        <dbReference type="EC" id="6.3.5.11"/>
    </reaction>
</comment>
<evidence type="ECO:0000256" key="2">
    <source>
        <dbReference type="ARBA" id="ARBA00022598"/>
    </source>
</evidence>
<evidence type="ECO:0000259" key="8">
    <source>
        <dbReference type="Pfam" id="PF01656"/>
    </source>
</evidence>
<comment type="miscellaneous">
    <text evidence="7">The a and c carboxylates of cobyrinate are activated for nucleophilic attack via formation of a phosphorylated intermediate by ATP. CbiA catalyzes first the amidation of the c-carboxylate, and then that of the a-carboxylate.</text>
</comment>
<dbReference type="CDD" id="cd05388">
    <property type="entry name" value="CobB_N"/>
    <property type="match status" value="1"/>
</dbReference>
<dbReference type="InterPro" id="IPR027417">
    <property type="entry name" value="P-loop_NTPase"/>
</dbReference>
<evidence type="ECO:0000256" key="1">
    <source>
        <dbReference type="ARBA" id="ARBA00001946"/>
    </source>
</evidence>
<comment type="similarity">
    <text evidence="7">Belongs to the CobB/CbiA family.</text>
</comment>
<dbReference type="PANTHER" id="PTHR43873">
    <property type="entry name" value="COBYRINATE A,C-DIAMIDE SYNTHASE"/>
    <property type="match status" value="1"/>
</dbReference>
<feature type="domain" description="CobB/CobQ-like glutamine amidotransferase" evidence="9">
    <location>
        <begin position="246"/>
        <end position="434"/>
    </location>
</feature>
<dbReference type="GO" id="GO:0042242">
    <property type="term" value="F:cobyrinic acid a,c-diamide synthase activity"/>
    <property type="evidence" value="ECO:0007669"/>
    <property type="project" value="UniProtKB-UniRule"/>
</dbReference>
<keyword evidence="4 7" id="KW-0067">ATP-binding</keyword>
<dbReference type="CDD" id="cd03130">
    <property type="entry name" value="GATase1_CobB"/>
    <property type="match status" value="1"/>
</dbReference>
<feature type="domain" description="CobQ/CobB/MinD/ParA nucleotide binding" evidence="8">
    <location>
        <begin position="13"/>
        <end position="183"/>
    </location>
</feature>
<dbReference type="UniPathway" id="UPA00148">
    <property type="reaction ID" value="UER00231"/>
</dbReference>
<dbReference type="EMBL" id="JQ256786">
    <property type="protein sequence ID" value="AFI78596.1"/>
    <property type="molecule type" value="Genomic_DNA"/>
</dbReference>
<comment type="domain">
    <text evidence="7">Comprises of two domains. The C-terminal domain contains the binding site for glutamine and catalyzes the hydrolysis of this substrate to glutamate and ammonia. The N-terminal domain is anticipated to bind ATP and cobyrinate and catalyzes the ultimate synthesis of the diamide product. The ammonia produced via the glutaminase domain is probably translocated to the adjacent domain via a molecular tunnel, where it reacts with an activated intermediate.</text>
</comment>
<dbReference type="PROSITE" id="PS51274">
    <property type="entry name" value="GATASE_COBBQ"/>
    <property type="match status" value="1"/>
</dbReference>